<keyword evidence="9" id="KW-1185">Reference proteome</keyword>
<organism evidence="8 9">
    <name type="scientific">Clonostachys byssicola</name>
    <dbReference type="NCBI Taxonomy" id="160290"/>
    <lineage>
        <taxon>Eukaryota</taxon>
        <taxon>Fungi</taxon>
        <taxon>Dikarya</taxon>
        <taxon>Ascomycota</taxon>
        <taxon>Pezizomycotina</taxon>
        <taxon>Sordariomycetes</taxon>
        <taxon>Hypocreomycetidae</taxon>
        <taxon>Hypocreales</taxon>
        <taxon>Bionectriaceae</taxon>
        <taxon>Clonostachys</taxon>
    </lineage>
</organism>
<accession>A0A9N9UIN8</accession>
<comment type="similarity">
    <text evidence="5">Belongs to the SAT4 family.</text>
</comment>
<evidence type="ECO:0000259" key="7">
    <source>
        <dbReference type="Pfam" id="PF20684"/>
    </source>
</evidence>
<evidence type="ECO:0000256" key="5">
    <source>
        <dbReference type="ARBA" id="ARBA00038359"/>
    </source>
</evidence>
<dbReference type="EMBL" id="CABFNO020001467">
    <property type="protein sequence ID" value="CAG9989520.1"/>
    <property type="molecule type" value="Genomic_DNA"/>
</dbReference>
<evidence type="ECO:0000256" key="3">
    <source>
        <dbReference type="ARBA" id="ARBA00022989"/>
    </source>
</evidence>
<keyword evidence="4 6" id="KW-0472">Membrane</keyword>
<evidence type="ECO:0000256" key="2">
    <source>
        <dbReference type="ARBA" id="ARBA00022692"/>
    </source>
</evidence>
<feature type="transmembrane region" description="Helical" evidence="6">
    <location>
        <begin position="147"/>
        <end position="168"/>
    </location>
</feature>
<dbReference type="PANTHER" id="PTHR33048">
    <property type="entry name" value="PTH11-LIKE INTEGRAL MEMBRANE PROTEIN (AFU_ORTHOLOGUE AFUA_5G11245)"/>
    <property type="match status" value="1"/>
</dbReference>
<comment type="subcellular location">
    <subcellularLocation>
        <location evidence="1">Membrane</location>
        <topology evidence="1">Multi-pass membrane protein</topology>
    </subcellularLocation>
</comment>
<gene>
    <name evidence="8" type="ORF">CBYS24578_00005216</name>
</gene>
<protein>
    <recommendedName>
        <fullName evidence="7">Rhodopsin domain-containing protein</fullName>
    </recommendedName>
</protein>
<keyword evidence="3 6" id="KW-1133">Transmembrane helix</keyword>
<evidence type="ECO:0000313" key="8">
    <source>
        <dbReference type="EMBL" id="CAG9989520.1"/>
    </source>
</evidence>
<evidence type="ECO:0000256" key="1">
    <source>
        <dbReference type="ARBA" id="ARBA00004141"/>
    </source>
</evidence>
<evidence type="ECO:0000256" key="6">
    <source>
        <dbReference type="SAM" id="Phobius"/>
    </source>
</evidence>
<dbReference type="InterPro" id="IPR049326">
    <property type="entry name" value="Rhodopsin_dom_fungi"/>
</dbReference>
<comment type="caution">
    <text evidence="8">The sequence shown here is derived from an EMBL/GenBank/DDBJ whole genome shotgun (WGS) entry which is preliminary data.</text>
</comment>
<dbReference type="GO" id="GO:0016020">
    <property type="term" value="C:membrane"/>
    <property type="evidence" value="ECO:0007669"/>
    <property type="project" value="UniProtKB-SubCell"/>
</dbReference>
<dbReference type="Pfam" id="PF20684">
    <property type="entry name" value="Fung_rhodopsin"/>
    <property type="match status" value="1"/>
</dbReference>
<dbReference type="OrthoDB" id="5413793at2759"/>
<feature type="transmembrane region" description="Helical" evidence="6">
    <location>
        <begin position="14"/>
        <end position="36"/>
    </location>
</feature>
<dbReference type="PANTHER" id="PTHR33048:SF47">
    <property type="entry name" value="INTEGRAL MEMBRANE PROTEIN-RELATED"/>
    <property type="match status" value="1"/>
</dbReference>
<sequence length="333" mass="37578">MLEWYPPPGSDGHLLLKINIAFIAVSTVIVATRLIIRGFVIRSLGIDDLVSTIALSLSRQWKSKVGISFPDTFGQPLTFSAVFNGSGTRLDEVPPDKLVKFFNSYKTKRQQMLPIERLLYFWAIGFVRLSVVAFYPRLKCNDRWFTWSIYIIVFVIVASTIIPFFWFLANCKHIPDEWDHSAPNRECRGIWPQLWMLNGICVVGIALDLCLLAVPIVVIWKSMKFSNKLPQVLLVFSVGIFAMITSVVRLVIMCTTDYTTNVTYKMITIGLWTSLEGHVGLWTACFPALQPLLRDIGRFWFGLLGTGGSLKKGTGMSNLIENSEVNSRNISVV</sequence>
<keyword evidence="2 6" id="KW-0812">Transmembrane</keyword>
<reference evidence="8" key="1">
    <citation type="submission" date="2021-10" db="EMBL/GenBank/DDBJ databases">
        <authorList>
            <person name="Piombo E."/>
        </authorList>
    </citation>
    <scope>NUCLEOTIDE SEQUENCE</scope>
</reference>
<dbReference type="InterPro" id="IPR052337">
    <property type="entry name" value="SAT4-like"/>
</dbReference>
<feature type="domain" description="Rhodopsin" evidence="7">
    <location>
        <begin position="33"/>
        <end position="294"/>
    </location>
</feature>
<dbReference type="AlphaFoldDB" id="A0A9N9UIN8"/>
<evidence type="ECO:0000256" key="4">
    <source>
        <dbReference type="ARBA" id="ARBA00023136"/>
    </source>
</evidence>
<evidence type="ECO:0000313" key="9">
    <source>
        <dbReference type="Proteomes" id="UP000754883"/>
    </source>
</evidence>
<dbReference type="Proteomes" id="UP000754883">
    <property type="component" value="Unassembled WGS sequence"/>
</dbReference>
<proteinExistence type="inferred from homology"/>
<feature type="transmembrane region" description="Helical" evidence="6">
    <location>
        <begin position="118"/>
        <end position="135"/>
    </location>
</feature>
<feature type="transmembrane region" description="Helical" evidence="6">
    <location>
        <begin position="232"/>
        <end position="252"/>
    </location>
</feature>
<name>A0A9N9UIN8_9HYPO</name>
<feature type="transmembrane region" description="Helical" evidence="6">
    <location>
        <begin position="195"/>
        <end position="220"/>
    </location>
</feature>